<evidence type="ECO:0000259" key="10">
    <source>
        <dbReference type="PROSITE" id="PS51032"/>
    </source>
</evidence>
<dbReference type="GO" id="GO:0003677">
    <property type="term" value="F:DNA binding"/>
    <property type="evidence" value="ECO:0007669"/>
    <property type="project" value="UniProtKB-KW"/>
</dbReference>
<dbReference type="EMBL" id="DUZY01000002">
    <property type="protein sequence ID" value="DAD26934.1"/>
    <property type="molecule type" value="Genomic_DNA"/>
</dbReference>
<dbReference type="PANTHER" id="PTHR31241">
    <property type="entry name" value="DEHYDRATION-RESPONSIVE ELEMENT-BINDING PROTEIN 2C"/>
    <property type="match status" value="1"/>
</dbReference>
<keyword evidence="7" id="KW-0539">Nucleus</keyword>
<evidence type="ECO:0000256" key="4">
    <source>
        <dbReference type="ARBA" id="ARBA00023125"/>
    </source>
</evidence>
<dbReference type="PRINTS" id="PR00367">
    <property type="entry name" value="ETHRSPELEMNT"/>
</dbReference>
<dbReference type="Gene3D" id="3.30.730.10">
    <property type="entry name" value="AP2/ERF domain"/>
    <property type="match status" value="1"/>
</dbReference>
<accession>A0A822XZ72</accession>
<evidence type="ECO:0000256" key="5">
    <source>
        <dbReference type="ARBA" id="ARBA00023159"/>
    </source>
</evidence>
<protein>
    <recommendedName>
        <fullName evidence="10">AP2/ERF domain-containing protein</fullName>
    </recommendedName>
</protein>
<comment type="subcellular location">
    <subcellularLocation>
        <location evidence="1">Nucleus</location>
    </subcellularLocation>
</comment>
<keyword evidence="12" id="KW-1185">Reference proteome</keyword>
<sequence length="335" mass="38131">MVEINICQDNSITVQEQEPEKKRKASLYCMSSLITEKKRKSRRRRKGCDSIAERLAKWKEFNEKHDTAGDGAKRNRKAPAKGSRKGCMRGKGGPENLRCNYRGVRQRTWGKWVAEIREPNRGSRLWLGTFSTALEAALAYDKAAKAMYGRYARLNFPESSASMESSYSATTSSSYSEVCLAEELKVNLPKVEPRPEQCESEIYMEAVAPAPMNIVKQEPKEESVEPMNPDQFRGYGITQGPIDSGHLTQFSESGCNRFDDVQSFSLEELFDMEEPRMKNEYDQLGGSDQLLCGSPLDLSYQLLNPIELEGDDGYGLYEYDEQRLLHLGFPDFLWF</sequence>
<evidence type="ECO:0000256" key="2">
    <source>
        <dbReference type="ARBA" id="ARBA00023015"/>
    </source>
</evidence>
<feature type="region of interest" description="Disordered" evidence="9">
    <location>
        <begin position="66"/>
        <end position="91"/>
    </location>
</feature>
<evidence type="ECO:0000256" key="1">
    <source>
        <dbReference type="ARBA" id="ARBA00004123"/>
    </source>
</evidence>
<keyword evidence="4" id="KW-0238">DNA-binding</keyword>
<comment type="caution">
    <text evidence="11">The sequence shown here is derived from an EMBL/GenBank/DDBJ whole genome shotgun (WGS) entry which is preliminary data.</text>
</comment>
<dbReference type="PROSITE" id="PS51032">
    <property type="entry name" value="AP2_ERF"/>
    <property type="match status" value="1"/>
</dbReference>
<feature type="compositionally biased region" description="Basic residues" evidence="9">
    <location>
        <begin position="74"/>
        <end position="88"/>
    </location>
</feature>
<dbReference type="GO" id="GO:0005634">
    <property type="term" value="C:nucleus"/>
    <property type="evidence" value="ECO:0007669"/>
    <property type="project" value="UniProtKB-SubCell"/>
</dbReference>
<dbReference type="PANTHER" id="PTHR31241:SF62">
    <property type="entry name" value="DEHYDRATION-RESPONSIVE ELEMENT-BINDING PROTEIN 2D"/>
    <property type="match status" value="1"/>
</dbReference>
<dbReference type="GO" id="GO:0003700">
    <property type="term" value="F:DNA-binding transcription factor activity"/>
    <property type="evidence" value="ECO:0007669"/>
    <property type="project" value="InterPro"/>
</dbReference>
<keyword evidence="5" id="KW-0010">Activator</keyword>
<dbReference type="InterPro" id="IPR001471">
    <property type="entry name" value="AP2/ERF_dom"/>
</dbReference>
<keyword evidence="2" id="KW-0805">Transcription regulation</keyword>
<evidence type="ECO:0000256" key="7">
    <source>
        <dbReference type="ARBA" id="ARBA00023242"/>
    </source>
</evidence>
<keyword evidence="3" id="KW-0346">Stress response</keyword>
<evidence type="ECO:0000256" key="3">
    <source>
        <dbReference type="ARBA" id="ARBA00023016"/>
    </source>
</evidence>
<gene>
    <name evidence="11" type="ORF">HUJ06_028402</name>
</gene>
<comment type="similarity">
    <text evidence="8">Belongs to the AP2/ERF transcription factor family. ERF subfamily.</text>
</comment>
<evidence type="ECO:0000256" key="9">
    <source>
        <dbReference type="SAM" id="MobiDB-lite"/>
    </source>
</evidence>
<evidence type="ECO:0000256" key="6">
    <source>
        <dbReference type="ARBA" id="ARBA00023163"/>
    </source>
</evidence>
<organism evidence="11 12">
    <name type="scientific">Nelumbo nucifera</name>
    <name type="common">Sacred lotus</name>
    <dbReference type="NCBI Taxonomy" id="4432"/>
    <lineage>
        <taxon>Eukaryota</taxon>
        <taxon>Viridiplantae</taxon>
        <taxon>Streptophyta</taxon>
        <taxon>Embryophyta</taxon>
        <taxon>Tracheophyta</taxon>
        <taxon>Spermatophyta</taxon>
        <taxon>Magnoliopsida</taxon>
        <taxon>Proteales</taxon>
        <taxon>Nelumbonaceae</taxon>
        <taxon>Nelumbo</taxon>
    </lineage>
</organism>
<dbReference type="SUPFAM" id="SSF54171">
    <property type="entry name" value="DNA-binding domain"/>
    <property type="match status" value="1"/>
</dbReference>
<dbReference type="InterPro" id="IPR016177">
    <property type="entry name" value="DNA-bd_dom_sf"/>
</dbReference>
<evidence type="ECO:0000256" key="8">
    <source>
        <dbReference type="ARBA" id="ARBA00024343"/>
    </source>
</evidence>
<reference evidence="11 12" key="1">
    <citation type="journal article" date="2020" name="Mol. Biol. Evol.">
        <title>Distinct Expression and Methylation Patterns for Genes with Different Fates following a Single Whole-Genome Duplication in Flowering Plants.</title>
        <authorList>
            <person name="Shi T."/>
            <person name="Rahmani R.S."/>
            <person name="Gugger P.F."/>
            <person name="Wang M."/>
            <person name="Li H."/>
            <person name="Zhang Y."/>
            <person name="Li Z."/>
            <person name="Wang Q."/>
            <person name="Van de Peer Y."/>
            <person name="Marchal K."/>
            <person name="Chen J."/>
        </authorList>
    </citation>
    <scope>NUCLEOTIDE SEQUENCE [LARGE SCALE GENOMIC DNA]</scope>
    <source>
        <tissue evidence="11">Leaf</tissue>
    </source>
</reference>
<keyword evidence="6" id="KW-0804">Transcription</keyword>
<name>A0A822XZ72_NELNU</name>
<dbReference type="CDD" id="cd00018">
    <property type="entry name" value="AP2"/>
    <property type="match status" value="1"/>
</dbReference>
<dbReference type="InterPro" id="IPR036955">
    <property type="entry name" value="AP2/ERF_dom_sf"/>
</dbReference>
<proteinExistence type="inferred from homology"/>
<dbReference type="AlphaFoldDB" id="A0A822XZ72"/>
<evidence type="ECO:0000313" key="12">
    <source>
        <dbReference type="Proteomes" id="UP000607653"/>
    </source>
</evidence>
<evidence type="ECO:0000313" key="11">
    <source>
        <dbReference type="EMBL" id="DAD26934.1"/>
    </source>
</evidence>
<dbReference type="Pfam" id="PF00847">
    <property type="entry name" value="AP2"/>
    <property type="match status" value="1"/>
</dbReference>
<feature type="domain" description="AP2/ERF" evidence="10">
    <location>
        <begin position="100"/>
        <end position="157"/>
    </location>
</feature>
<dbReference type="FunFam" id="3.30.730.10:FF:000001">
    <property type="entry name" value="Ethylene-responsive transcription factor 2"/>
    <property type="match status" value="1"/>
</dbReference>
<dbReference type="SMART" id="SM00380">
    <property type="entry name" value="AP2"/>
    <property type="match status" value="1"/>
</dbReference>
<dbReference type="Proteomes" id="UP000607653">
    <property type="component" value="Unassembled WGS sequence"/>
</dbReference>